<evidence type="ECO:0000256" key="1">
    <source>
        <dbReference type="SAM" id="Coils"/>
    </source>
</evidence>
<dbReference type="OrthoDB" id="2629074at2759"/>
<dbReference type="Gene3D" id="3.40.50.300">
    <property type="entry name" value="P-loop containing nucleotide triphosphate hydrolases"/>
    <property type="match status" value="1"/>
</dbReference>
<dbReference type="AlphaFoldDB" id="A0A0C3JUJ4"/>
<dbReference type="InterPro" id="IPR006073">
    <property type="entry name" value="GTP-bd"/>
</dbReference>
<dbReference type="InParanoid" id="A0A0C3JUJ4"/>
<feature type="domain" description="G" evidence="2">
    <location>
        <begin position="3"/>
        <end position="68"/>
    </location>
</feature>
<dbReference type="Proteomes" id="UP000054217">
    <property type="component" value="Unassembled WGS sequence"/>
</dbReference>
<feature type="coiled-coil region" evidence="1">
    <location>
        <begin position="208"/>
        <end position="262"/>
    </location>
</feature>
<evidence type="ECO:0000259" key="2">
    <source>
        <dbReference type="Pfam" id="PF01926"/>
    </source>
</evidence>
<accession>A0A0C3JUJ4</accession>
<name>A0A0C3JUJ4_PISTI</name>
<reference evidence="4" key="2">
    <citation type="submission" date="2015-01" db="EMBL/GenBank/DDBJ databases">
        <title>Evolutionary Origins and Diversification of the Mycorrhizal Mutualists.</title>
        <authorList>
            <consortium name="DOE Joint Genome Institute"/>
            <consortium name="Mycorrhizal Genomics Consortium"/>
            <person name="Kohler A."/>
            <person name="Kuo A."/>
            <person name="Nagy L.G."/>
            <person name="Floudas D."/>
            <person name="Copeland A."/>
            <person name="Barry K.W."/>
            <person name="Cichocki N."/>
            <person name="Veneault-Fourrey C."/>
            <person name="LaButti K."/>
            <person name="Lindquist E.A."/>
            <person name="Lipzen A."/>
            <person name="Lundell T."/>
            <person name="Morin E."/>
            <person name="Murat C."/>
            <person name="Riley R."/>
            <person name="Ohm R."/>
            <person name="Sun H."/>
            <person name="Tunlid A."/>
            <person name="Henrissat B."/>
            <person name="Grigoriev I.V."/>
            <person name="Hibbett D.S."/>
            <person name="Martin F."/>
        </authorList>
    </citation>
    <scope>NUCLEOTIDE SEQUENCE [LARGE SCALE GENOMIC DNA]</scope>
    <source>
        <strain evidence="4">Marx 270</strain>
    </source>
</reference>
<evidence type="ECO:0000313" key="4">
    <source>
        <dbReference type="Proteomes" id="UP000054217"/>
    </source>
</evidence>
<dbReference type="SUPFAM" id="SSF52540">
    <property type="entry name" value="P-loop containing nucleoside triphosphate hydrolases"/>
    <property type="match status" value="1"/>
</dbReference>
<dbReference type="GO" id="GO:0005525">
    <property type="term" value="F:GTP binding"/>
    <property type="evidence" value="ECO:0007669"/>
    <property type="project" value="InterPro"/>
</dbReference>
<dbReference type="InterPro" id="IPR027417">
    <property type="entry name" value="P-loop_NTPase"/>
</dbReference>
<reference evidence="3 4" key="1">
    <citation type="submission" date="2014-04" db="EMBL/GenBank/DDBJ databases">
        <authorList>
            <consortium name="DOE Joint Genome Institute"/>
            <person name="Kuo A."/>
            <person name="Kohler A."/>
            <person name="Costa M.D."/>
            <person name="Nagy L.G."/>
            <person name="Floudas D."/>
            <person name="Copeland A."/>
            <person name="Barry K.W."/>
            <person name="Cichocki N."/>
            <person name="Veneault-Fourrey C."/>
            <person name="LaButti K."/>
            <person name="Lindquist E.A."/>
            <person name="Lipzen A."/>
            <person name="Lundell T."/>
            <person name="Morin E."/>
            <person name="Murat C."/>
            <person name="Sun H."/>
            <person name="Tunlid A."/>
            <person name="Henrissat B."/>
            <person name="Grigoriev I.V."/>
            <person name="Hibbett D.S."/>
            <person name="Martin F."/>
            <person name="Nordberg H.P."/>
            <person name="Cantor M.N."/>
            <person name="Hua S.X."/>
        </authorList>
    </citation>
    <scope>NUCLEOTIDE SEQUENCE [LARGE SCALE GENOMIC DNA]</scope>
    <source>
        <strain evidence="3 4">Marx 270</strain>
    </source>
</reference>
<dbReference type="CDD" id="cd00882">
    <property type="entry name" value="Ras_like_GTPase"/>
    <property type="match status" value="1"/>
</dbReference>
<dbReference type="EMBL" id="KN831991">
    <property type="protein sequence ID" value="KIO01127.1"/>
    <property type="molecule type" value="Genomic_DNA"/>
</dbReference>
<dbReference type="Pfam" id="PF01926">
    <property type="entry name" value="MMR_HSR1"/>
    <property type="match status" value="1"/>
</dbReference>
<keyword evidence="1" id="KW-0175">Coiled coil</keyword>
<organism evidence="3 4">
    <name type="scientific">Pisolithus tinctorius Marx 270</name>
    <dbReference type="NCBI Taxonomy" id="870435"/>
    <lineage>
        <taxon>Eukaryota</taxon>
        <taxon>Fungi</taxon>
        <taxon>Dikarya</taxon>
        <taxon>Basidiomycota</taxon>
        <taxon>Agaricomycotina</taxon>
        <taxon>Agaricomycetes</taxon>
        <taxon>Agaricomycetidae</taxon>
        <taxon>Boletales</taxon>
        <taxon>Sclerodermatineae</taxon>
        <taxon>Pisolithaceae</taxon>
        <taxon>Pisolithus</taxon>
    </lineage>
</organism>
<dbReference type="STRING" id="870435.A0A0C3JUJ4"/>
<proteinExistence type="predicted"/>
<sequence length="285" mass="32394">LRVMGPTGSGKTNFINRLIGRGEDGAALGLKSHTQAVREYIVNLSNNQQYVLVDTPGFDDTYRSDRDILKTIADWLERKYRNDVKLTGIIYTHRITDNRMSGSVCKNLDMFGGLCGDPAAERVRLVTTMWDKAKDKNLAEKRVSQLEANFWKPLIDAGARHERFNNSSGSAWEIVRGLMGEGEAVLLQEELVDVERKLNETTAGKTLYTQFQKLLYEQKEAVKQLQEEAKAQKDLEAVKELEAEQRRLEAELQKTLDEMEKLKIPFARRVALLFTKRTQALSVSV</sequence>
<gene>
    <name evidence="3" type="ORF">M404DRAFT_151246</name>
</gene>
<evidence type="ECO:0000313" key="3">
    <source>
        <dbReference type="EMBL" id="KIO01127.1"/>
    </source>
</evidence>
<feature type="non-terminal residue" evidence="3">
    <location>
        <position position="1"/>
    </location>
</feature>
<protein>
    <recommendedName>
        <fullName evidence="2">G domain-containing protein</fullName>
    </recommendedName>
</protein>
<dbReference type="HOGENOM" id="CLU_018003_0_0_1"/>
<keyword evidence="4" id="KW-1185">Reference proteome</keyword>